<protein>
    <submittedName>
        <fullName evidence="1">Helix-turn-helix domain-containing protein</fullName>
    </submittedName>
</protein>
<accession>A0ABV4X3E0</accession>
<dbReference type="InterPro" id="IPR001387">
    <property type="entry name" value="Cro/C1-type_HTH"/>
</dbReference>
<keyword evidence="2" id="KW-1185">Reference proteome</keyword>
<sequence length="124" mass="14004">MVTLKASQQGLAYIKKARSEKGWAVSDFRWIETASAILGAFWAEDGVLAVGISEGTWKRFLAGKYPINAEAFKAYCQVLGLNWEEVAEGEQGSRGAEGRKEDRSMERFRIGVMRLMFRCFMVVR</sequence>
<organism evidence="1 2">
    <name type="scientific">Floridaenema aerugineum BLCC-F46</name>
    <dbReference type="NCBI Taxonomy" id="3153654"/>
    <lineage>
        <taxon>Bacteria</taxon>
        <taxon>Bacillati</taxon>
        <taxon>Cyanobacteriota</taxon>
        <taxon>Cyanophyceae</taxon>
        <taxon>Oscillatoriophycideae</taxon>
        <taxon>Aerosakkonematales</taxon>
        <taxon>Aerosakkonemataceae</taxon>
        <taxon>Floridanema</taxon>
        <taxon>Floridanema aerugineum</taxon>
    </lineage>
</organism>
<reference evidence="1 2" key="1">
    <citation type="submission" date="2024-09" db="EMBL/GenBank/DDBJ databases">
        <title>Floridaenema gen nov. (Aerosakkonemataceae, Aerosakkonematales ord. nov., Cyanobacteria) from benthic tropical and subtropical fresh waters, with the description of four new species.</title>
        <authorList>
            <person name="Moretto J.A."/>
            <person name="Berthold D.E."/>
            <person name="Lefler F.W."/>
            <person name="Huang I.-S."/>
            <person name="Laughinghouse H. IV."/>
        </authorList>
    </citation>
    <scope>NUCLEOTIDE SEQUENCE [LARGE SCALE GENOMIC DNA]</scope>
    <source>
        <strain evidence="1 2">BLCC-F46</strain>
    </source>
</reference>
<name>A0ABV4X3E0_9CYAN</name>
<evidence type="ECO:0000313" key="1">
    <source>
        <dbReference type="EMBL" id="MFB2877056.1"/>
    </source>
</evidence>
<gene>
    <name evidence="1" type="ORF">ACE1CC_09210</name>
</gene>
<dbReference type="CDD" id="cd00093">
    <property type="entry name" value="HTH_XRE"/>
    <property type="match status" value="1"/>
</dbReference>
<comment type="caution">
    <text evidence="1">The sequence shown here is derived from an EMBL/GenBank/DDBJ whole genome shotgun (WGS) entry which is preliminary data.</text>
</comment>
<evidence type="ECO:0000313" key="2">
    <source>
        <dbReference type="Proteomes" id="UP001576774"/>
    </source>
</evidence>
<dbReference type="RefSeq" id="WP_413270166.1">
    <property type="nucleotide sequence ID" value="NZ_JBHFNQ010000066.1"/>
</dbReference>
<proteinExistence type="predicted"/>
<dbReference type="EMBL" id="JBHFNQ010000066">
    <property type="protein sequence ID" value="MFB2877056.1"/>
    <property type="molecule type" value="Genomic_DNA"/>
</dbReference>
<dbReference type="Proteomes" id="UP001576774">
    <property type="component" value="Unassembled WGS sequence"/>
</dbReference>